<proteinExistence type="predicted"/>
<dbReference type="AlphaFoldDB" id="A0A9P5Y1S1"/>
<evidence type="ECO:0000313" key="1">
    <source>
        <dbReference type="EMBL" id="KAF9459791.1"/>
    </source>
</evidence>
<comment type="caution">
    <text evidence="1">The sequence shown here is derived from an EMBL/GenBank/DDBJ whole genome shotgun (WGS) entry which is preliminary data.</text>
</comment>
<protein>
    <submittedName>
        <fullName evidence="1">Uncharacterized protein</fullName>
    </submittedName>
</protein>
<gene>
    <name evidence="1" type="ORF">BDZ94DRAFT_1170897</name>
</gene>
<evidence type="ECO:0000313" key="2">
    <source>
        <dbReference type="Proteomes" id="UP000807353"/>
    </source>
</evidence>
<organism evidence="1 2">
    <name type="scientific">Collybia nuda</name>
    <dbReference type="NCBI Taxonomy" id="64659"/>
    <lineage>
        <taxon>Eukaryota</taxon>
        <taxon>Fungi</taxon>
        <taxon>Dikarya</taxon>
        <taxon>Basidiomycota</taxon>
        <taxon>Agaricomycotina</taxon>
        <taxon>Agaricomycetes</taxon>
        <taxon>Agaricomycetidae</taxon>
        <taxon>Agaricales</taxon>
        <taxon>Tricholomatineae</taxon>
        <taxon>Clitocybaceae</taxon>
        <taxon>Collybia</taxon>
    </lineage>
</organism>
<keyword evidence="2" id="KW-1185">Reference proteome</keyword>
<reference evidence="1" key="1">
    <citation type="submission" date="2020-11" db="EMBL/GenBank/DDBJ databases">
        <authorList>
            <consortium name="DOE Joint Genome Institute"/>
            <person name="Ahrendt S."/>
            <person name="Riley R."/>
            <person name="Andreopoulos W."/>
            <person name="Labutti K."/>
            <person name="Pangilinan J."/>
            <person name="Ruiz-Duenas F.J."/>
            <person name="Barrasa J.M."/>
            <person name="Sanchez-Garcia M."/>
            <person name="Camarero S."/>
            <person name="Miyauchi S."/>
            <person name="Serrano A."/>
            <person name="Linde D."/>
            <person name="Babiker R."/>
            <person name="Drula E."/>
            <person name="Ayuso-Fernandez I."/>
            <person name="Pacheco R."/>
            <person name="Padilla G."/>
            <person name="Ferreira P."/>
            <person name="Barriuso J."/>
            <person name="Kellner H."/>
            <person name="Castanera R."/>
            <person name="Alfaro M."/>
            <person name="Ramirez L."/>
            <person name="Pisabarro A.G."/>
            <person name="Kuo A."/>
            <person name="Tritt A."/>
            <person name="Lipzen A."/>
            <person name="He G."/>
            <person name="Yan M."/>
            <person name="Ng V."/>
            <person name="Cullen D."/>
            <person name="Martin F."/>
            <person name="Rosso M.-N."/>
            <person name="Henrissat B."/>
            <person name="Hibbett D."/>
            <person name="Martinez A.T."/>
            <person name="Grigoriev I.V."/>
        </authorList>
    </citation>
    <scope>NUCLEOTIDE SEQUENCE</scope>
    <source>
        <strain evidence="1">CBS 247.69</strain>
    </source>
</reference>
<sequence>MSTSLIIRKNAHIQAQILASIDELNYVPPALHLHMGYFDEVHALHSESQSRLLSLSAISKEKHRKLIKIQKSSTQRLAYKLVGKKRTFAEKELKRKR</sequence>
<dbReference type="Proteomes" id="UP000807353">
    <property type="component" value="Unassembled WGS sequence"/>
</dbReference>
<dbReference type="EMBL" id="MU150310">
    <property type="protein sequence ID" value="KAF9459791.1"/>
    <property type="molecule type" value="Genomic_DNA"/>
</dbReference>
<name>A0A9P5Y1S1_9AGAR</name>
<accession>A0A9P5Y1S1</accession>